<name>A0A1F4U7J4_UNCSA</name>
<feature type="domain" description="Flagellar hook-length control protein-like C-terminal" evidence="3">
    <location>
        <begin position="161"/>
        <end position="234"/>
    </location>
</feature>
<dbReference type="AlphaFoldDB" id="A0A1F4U7J4"/>
<accession>A0A1F4U7J4</accession>
<dbReference type="Pfam" id="PF02120">
    <property type="entry name" value="Flg_hook"/>
    <property type="match status" value="1"/>
</dbReference>
<reference evidence="4 5" key="1">
    <citation type="journal article" date="2016" name="Nat. Commun.">
        <title>Thousands of microbial genomes shed light on interconnected biogeochemical processes in an aquifer system.</title>
        <authorList>
            <person name="Anantharaman K."/>
            <person name="Brown C.T."/>
            <person name="Hug L.A."/>
            <person name="Sharon I."/>
            <person name="Castelle C.J."/>
            <person name="Probst A.J."/>
            <person name="Thomas B.C."/>
            <person name="Singh A."/>
            <person name="Wilkins M.J."/>
            <person name="Karaoz U."/>
            <person name="Brodie E.L."/>
            <person name="Williams K.H."/>
            <person name="Hubbard S.S."/>
            <person name="Banfield J.F."/>
        </authorList>
    </citation>
    <scope>NUCLEOTIDE SEQUENCE [LARGE SCALE GENOMIC DNA]</scope>
</reference>
<evidence type="ECO:0000256" key="2">
    <source>
        <dbReference type="SAM" id="MobiDB-lite"/>
    </source>
</evidence>
<dbReference type="Gene3D" id="3.30.750.140">
    <property type="match status" value="1"/>
</dbReference>
<organism evidence="4 5">
    <name type="scientific">candidate division WOR-1 bacterium RIFOXYC2_FULL_46_14</name>
    <dbReference type="NCBI Taxonomy" id="1802587"/>
    <lineage>
        <taxon>Bacteria</taxon>
        <taxon>Bacillati</taxon>
        <taxon>Saganbacteria</taxon>
    </lineage>
</organism>
<dbReference type="EMBL" id="MEUJ01000002">
    <property type="protein sequence ID" value="OGC40925.1"/>
    <property type="molecule type" value="Genomic_DNA"/>
</dbReference>
<feature type="region of interest" description="Disordered" evidence="2">
    <location>
        <begin position="1"/>
        <end position="28"/>
    </location>
</feature>
<dbReference type="InterPro" id="IPR021136">
    <property type="entry name" value="Flagellar_hook_control-like_C"/>
</dbReference>
<evidence type="ECO:0000313" key="4">
    <source>
        <dbReference type="EMBL" id="OGC40925.1"/>
    </source>
</evidence>
<evidence type="ECO:0000256" key="1">
    <source>
        <dbReference type="SAM" id="Coils"/>
    </source>
</evidence>
<evidence type="ECO:0000313" key="5">
    <source>
        <dbReference type="Proteomes" id="UP000179242"/>
    </source>
</evidence>
<dbReference type="CDD" id="cd17470">
    <property type="entry name" value="T3SS_Flik_C"/>
    <property type="match status" value="1"/>
</dbReference>
<proteinExistence type="predicted"/>
<feature type="coiled-coil region" evidence="1">
    <location>
        <begin position="206"/>
        <end position="233"/>
    </location>
</feature>
<dbReference type="InterPro" id="IPR038610">
    <property type="entry name" value="FliK-like_C_sf"/>
</dbReference>
<sequence>MNQGPIKPKDISIPGLSGENPAQKKRSDGSFEIVLNGAEADLEKKKKIMNISCWAELEKFFNILPLEFKFDFASQKLSENPLPKNKEQVKNNDNGGAQAEVKQATAKIQNTEALKEALINHIPLPSNIPVPSTSFMSLFVNMEPLSKSNLQAVINEIVKQAKLVKTGEKTELSLSLLQKELGEMYVTLSMKNGQVLIQINAGAETKKLFENHLEELKMALKEAKVQLDGIKITEVDYERSSRNPG</sequence>
<feature type="coiled-coil region" evidence="1">
    <location>
        <begin position="94"/>
        <end position="121"/>
    </location>
</feature>
<comment type="caution">
    <text evidence="4">The sequence shown here is derived from an EMBL/GenBank/DDBJ whole genome shotgun (WGS) entry which is preliminary data.</text>
</comment>
<gene>
    <name evidence="4" type="ORF">A2438_01380</name>
</gene>
<keyword evidence="1" id="KW-0175">Coiled coil</keyword>
<protein>
    <recommendedName>
        <fullName evidence="3">Flagellar hook-length control protein-like C-terminal domain-containing protein</fullName>
    </recommendedName>
</protein>
<evidence type="ECO:0000259" key="3">
    <source>
        <dbReference type="Pfam" id="PF02120"/>
    </source>
</evidence>
<dbReference type="Proteomes" id="UP000179242">
    <property type="component" value="Unassembled WGS sequence"/>
</dbReference>